<evidence type="ECO:0000256" key="1">
    <source>
        <dbReference type="ARBA" id="ARBA00004141"/>
    </source>
</evidence>
<feature type="transmembrane region" description="Helical" evidence="11">
    <location>
        <begin position="197"/>
        <end position="225"/>
    </location>
</feature>
<evidence type="ECO:0000256" key="4">
    <source>
        <dbReference type="ARBA" id="ARBA00022725"/>
    </source>
</evidence>
<evidence type="ECO:0000259" key="12">
    <source>
        <dbReference type="PROSITE" id="PS50262"/>
    </source>
</evidence>
<keyword evidence="14" id="KW-1185">Reference proteome</keyword>
<evidence type="ECO:0000256" key="3">
    <source>
        <dbReference type="ARBA" id="ARBA00022692"/>
    </source>
</evidence>
<dbReference type="GO" id="GO:0005886">
    <property type="term" value="C:plasma membrane"/>
    <property type="evidence" value="ECO:0007669"/>
    <property type="project" value="UniProtKB-SubCell"/>
</dbReference>
<keyword evidence="9 10" id="KW-0807">Transducer</keyword>
<keyword evidence="2 11" id="KW-0716">Sensory transduction</keyword>
<dbReference type="Gene3D" id="1.20.1070.10">
    <property type="entry name" value="Rhodopsin 7-helix transmembrane proteins"/>
    <property type="match status" value="1"/>
</dbReference>
<comment type="subcellular location">
    <subcellularLocation>
        <location evidence="11">Cell membrane</location>
        <topology evidence="11">Multi-pass membrane protein</topology>
    </subcellularLocation>
    <subcellularLocation>
        <location evidence="1">Membrane</location>
        <topology evidence="1">Multi-pass membrane protein</topology>
    </subcellularLocation>
</comment>
<evidence type="ECO:0000256" key="7">
    <source>
        <dbReference type="ARBA" id="ARBA00023136"/>
    </source>
</evidence>
<reference evidence="13" key="2">
    <citation type="submission" date="2025-08" db="UniProtKB">
        <authorList>
            <consortium name="Ensembl"/>
        </authorList>
    </citation>
    <scope>IDENTIFICATION</scope>
</reference>
<feature type="transmembrane region" description="Helical" evidence="11">
    <location>
        <begin position="237"/>
        <end position="261"/>
    </location>
</feature>
<evidence type="ECO:0000256" key="6">
    <source>
        <dbReference type="ARBA" id="ARBA00023040"/>
    </source>
</evidence>
<dbReference type="CDD" id="cd15918">
    <property type="entry name" value="7tmA_OR1_7-like"/>
    <property type="match status" value="1"/>
</dbReference>
<dbReference type="FunFam" id="1.20.1070.10:FF:000009">
    <property type="entry name" value="Olfactory receptor"/>
    <property type="match status" value="1"/>
</dbReference>
<keyword evidence="7 11" id="KW-0472">Membrane</keyword>
<feature type="domain" description="G-protein coupled receptors family 1 profile" evidence="12">
    <location>
        <begin position="41"/>
        <end position="290"/>
    </location>
</feature>
<feature type="transmembrane region" description="Helical" evidence="11">
    <location>
        <begin position="273"/>
        <end position="292"/>
    </location>
</feature>
<organism evidence="13 14">
    <name type="scientific">Vombatus ursinus</name>
    <name type="common">Common wombat</name>
    <dbReference type="NCBI Taxonomy" id="29139"/>
    <lineage>
        <taxon>Eukaryota</taxon>
        <taxon>Metazoa</taxon>
        <taxon>Chordata</taxon>
        <taxon>Craniata</taxon>
        <taxon>Vertebrata</taxon>
        <taxon>Euteleostomi</taxon>
        <taxon>Mammalia</taxon>
        <taxon>Metatheria</taxon>
        <taxon>Diprotodontia</taxon>
        <taxon>Vombatidae</taxon>
        <taxon>Vombatus</taxon>
    </lineage>
</organism>
<dbReference type="Proteomes" id="UP000314987">
    <property type="component" value="Unassembled WGS sequence"/>
</dbReference>
<dbReference type="InterPro" id="IPR000276">
    <property type="entry name" value="GPCR_Rhodpsn"/>
</dbReference>
<feature type="transmembrane region" description="Helical" evidence="11">
    <location>
        <begin position="102"/>
        <end position="120"/>
    </location>
</feature>
<name>A0A4X2MEQ1_VOMUR</name>
<evidence type="ECO:0000256" key="8">
    <source>
        <dbReference type="ARBA" id="ARBA00023170"/>
    </source>
</evidence>
<evidence type="ECO:0000256" key="11">
    <source>
        <dbReference type="RuleBase" id="RU363047"/>
    </source>
</evidence>
<accession>A0A4X2MEQ1</accession>
<dbReference type="Ensembl" id="ENSVURT00010037102.1">
    <property type="protein sequence ID" value="ENSVURP00010032592.1"/>
    <property type="gene ID" value="ENSVURG00010024850.1"/>
</dbReference>
<dbReference type="GeneTree" id="ENSGT00940000162852"/>
<dbReference type="GO" id="GO:0004984">
    <property type="term" value="F:olfactory receptor activity"/>
    <property type="evidence" value="ECO:0007669"/>
    <property type="project" value="InterPro"/>
</dbReference>
<reference evidence="14" key="1">
    <citation type="submission" date="2018-12" db="EMBL/GenBank/DDBJ databases">
        <authorList>
            <person name="Yazar S."/>
        </authorList>
    </citation>
    <scope>NUCLEOTIDE SEQUENCE [LARGE SCALE GENOMIC DNA]</scope>
</reference>
<dbReference type="GO" id="GO:0004930">
    <property type="term" value="F:G protein-coupled receptor activity"/>
    <property type="evidence" value="ECO:0007669"/>
    <property type="project" value="UniProtKB-KW"/>
</dbReference>
<dbReference type="InterPro" id="IPR000725">
    <property type="entry name" value="Olfact_rcpt"/>
</dbReference>
<dbReference type="PRINTS" id="PR00245">
    <property type="entry name" value="OLFACTORYR"/>
</dbReference>
<evidence type="ECO:0000256" key="2">
    <source>
        <dbReference type="ARBA" id="ARBA00022606"/>
    </source>
</evidence>
<dbReference type="STRING" id="29139.ENSVURP00010032592"/>
<keyword evidence="5 11" id="KW-1133">Transmembrane helix</keyword>
<evidence type="ECO:0000313" key="14">
    <source>
        <dbReference type="Proteomes" id="UP000314987"/>
    </source>
</evidence>
<keyword evidence="8 10" id="KW-0675">Receptor</keyword>
<keyword evidence="6 10" id="KW-0297">G-protein coupled receptor</keyword>
<evidence type="ECO:0000256" key="9">
    <source>
        <dbReference type="ARBA" id="ARBA00023224"/>
    </source>
</evidence>
<evidence type="ECO:0000313" key="13">
    <source>
        <dbReference type="Ensembl" id="ENSVURP00010032592.1"/>
    </source>
</evidence>
<dbReference type="PRINTS" id="PR00237">
    <property type="entry name" value="GPCRRHODOPSN"/>
</dbReference>
<proteinExistence type="inferred from homology"/>
<dbReference type="PROSITE" id="PS00237">
    <property type="entry name" value="G_PROTEIN_RECEP_F1_1"/>
    <property type="match status" value="1"/>
</dbReference>
<protein>
    <recommendedName>
        <fullName evidence="11">Olfactory receptor</fullName>
    </recommendedName>
</protein>
<feature type="transmembrane region" description="Helical" evidence="11">
    <location>
        <begin position="132"/>
        <end position="151"/>
    </location>
</feature>
<dbReference type="InterPro" id="IPR017452">
    <property type="entry name" value="GPCR_Rhodpsn_7TM"/>
</dbReference>
<dbReference type="AlphaFoldDB" id="A0A4X2MEQ1"/>
<keyword evidence="4 11" id="KW-0552">Olfaction</keyword>
<keyword evidence="11" id="KW-1003">Cell membrane</keyword>
<reference evidence="13" key="3">
    <citation type="submission" date="2025-09" db="UniProtKB">
        <authorList>
            <consortium name="Ensembl"/>
        </authorList>
    </citation>
    <scope>IDENTIFICATION</scope>
</reference>
<evidence type="ECO:0000256" key="5">
    <source>
        <dbReference type="ARBA" id="ARBA00022989"/>
    </source>
</evidence>
<gene>
    <name evidence="13" type="primary">OR1I1</name>
</gene>
<comment type="similarity">
    <text evidence="10">Belongs to the G-protein coupled receptor 1 family.</text>
</comment>
<dbReference type="PROSITE" id="PS50262">
    <property type="entry name" value="G_PROTEIN_RECEP_F1_2"/>
    <property type="match status" value="1"/>
</dbReference>
<keyword evidence="3 10" id="KW-0812">Transmembrane</keyword>
<feature type="transmembrane region" description="Helical" evidence="11">
    <location>
        <begin position="27"/>
        <end position="50"/>
    </location>
</feature>
<dbReference type="SUPFAM" id="SSF81321">
    <property type="entry name" value="Family A G protein-coupled receptor-like"/>
    <property type="match status" value="1"/>
</dbReference>
<evidence type="ECO:0000256" key="10">
    <source>
        <dbReference type="RuleBase" id="RU000688"/>
    </source>
</evidence>
<dbReference type="PANTHER" id="PTHR48001">
    <property type="entry name" value="OLFACTORY RECEPTOR"/>
    <property type="match status" value="1"/>
</dbReference>
<dbReference type="Pfam" id="PF13853">
    <property type="entry name" value="7tm_4"/>
    <property type="match status" value="1"/>
</dbReference>
<dbReference type="OMA" id="KAATLMC"/>
<sequence>MGQDNHTSVSEFLLLGLSERPEQQWPLFGLFLSMYTVTIVGNLLIILAIYSDSHLHTPMYFFLSNLSIVDLCQASTTTPKMLINILTHSKAIPYAGCLIQMYSFHLFGTMDSFLLAVMAYDRFVAICHPLRYATIMSPQLCILFVGGPWGITNLQSVVHTSLMAKLTFCADNKIPHFFCDLMPLLKLSCSDTHINELVVLVFGIFMGISPLVCILLSYICIFRAVLRVPSAEGKRKAFSTCGSHLTVVLLFYGTIFAVYLQPSGPTSPEKDKAAAVMCAVVIPMLNPFIYSLRNRDMKGALRKLINNYHVHLCPPPHPQVFSKLNIPLCVYKQSLYGPVFSPNHSGSLLGMYPICQ</sequence>